<sequence>MEMTDSGKSFTERLRERAASREPGGKNRNLAQFLAARSDIDAALAEGWPVRGIWELLTEEGRISFGYAWFAKYVRRYRAPATGEPPKASPAPPSPSRSATASAEADPPPRPKPARFNHPATPNKEDLV</sequence>
<dbReference type="Pfam" id="PF17273">
    <property type="entry name" value="DUF5338"/>
    <property type="match status" value="1"/>
</dbReference>
<keyword evidence="2" id="KW-0614">Plasmid</keyword>
<evidence type="ECO:0000313" key="2">
    <source>
        <dbReference type="EMBL" id="QHD70811.1"/>
    </source>
</evidence>
<dbReference type="EMBL" id="CP047221">
    <property type="protein sequence ID" value="QHD70811.1"/>
    <property type="molecule type" value="Genomic_DNA"/>
</dbReference>
<evidence type="ECO:0008006" key="4">
    <source>
        <dbReference type="Google" id="ProtNLM"/>
    </source>
</evidence>
<dbReference type="Proteomes" id="UP000464086">
    <property type="component" value="Plasmid unnamed2"/>
</dbReference>
<feature type="region of interest" description="Disordered" evidence="1">
    <location>
        <begin position="80"/>
        <end position="128"/>
    </location>
</feature>
<dbReference type="InterPro" id="IPR035225">
    <property type="entry name" value="DUF5338"/>
</dbReference>
<feature type="compositionally biased region" description="Low complexity" evidence="1">
    <location>
        <begin position="96"/>
        <end position="105"/>
    </location>
</feature>
<gene>
    <name evidence="2" type="ORF">GS397_27305</name>
</gene>
<feature type="compositionally biased region" description="Basic and acidic residues" evidence="1">
    <location>
        <begin position="10"/>
        <end position="25"/>
    </location>
</feature>
<accession>A0A6P1GTU7</accession>
<name>A0A6P1GTU7_SPHYA</name>
<dbReference type="AlphaFoldDB" id="A0A6P1GTU7"/>
<evidence type="ECO:0000313" key="3">
    <source>
        <dbReference type="Proteomes" id="UP000464086"/>
    </source>
</evidence>
<feature type="region of interest" description="Disordered" evidence="1">
    <location>
        <begin position="1"/>
        <end position="28"/>
    </location>
</feature>
<organism evidence="2 3">
    <name type="scientific">Sphingobium yanoikuyae</name>
    <name type="common">Sphingomonas yanoikuyae</name>
    <dbReference type="NCBI Taxonomy" id="13690"/>
    <lineage>
        <taxon>Bacteria</taxon>
        <taxon>Pseudomonadati</taxon>
        <taxon>Pseudomonadota</taxon>
        <taxon>Alphaproteobacteria</taxon>
        <taxon>Sphingomonadales</taxon>
        <taxon>Sphingomonadaceae</taxon>
        <taxon>Sphingobium</taxon>
    </lineage>
</organism>
<geneLocation type="plasmid" evidence="2">
    <name>unnamed2</name>
</geneLocation>
<reference evidence="2 3" key="1">
    <citation type="submission" date="2019-12" db="EMBL/GenBank/DDBJ databases">
        <title>Functional and genomic insights into the Sphingobium yanoikuyae YC-JY1, a bacterium efficiently degrading bisphenol A.</title>
        <authorList>
            <person name="Jia Y."/>
            <person name="Li X."/>
            <person name="Wang J."/>
            <person name="Eltoukhy A."/>
            <person name="Lamraoui I."/>
            <person name="Yan Y."/>
        </authorList>
    </citation>
    <scope>NUCLEOTIDE SEQUENCE [LARGE SCALE GENOMIC DNA]</scope>
    <source>
        <strain evidence="2 3">YC-JY1</strain>
        <plasmid evidence="2 3">unnamed2</plasmid>
    </source>
</reference>
<proteinExistence type="predicted"/>
<protein>
    <recommendedName>
        <fullName evidence="4">TraK family protein</fullName>
    </recommendedName>
</protein>
<evidence type="ECO:0000256" key="1">
    <source>
        <dbReference type="SAM" id="MobiDB-lite"/>
    </source>
</evidence>